<feature type="compositionally biased region" description="Basic and acidic residues" evidence="2">
    <location>
        <begin position="147"/>
        <end position="157"/>
    </location>
</feature>
<sequence length="1053" mass="111481">MNAAKPGEFDKAAFVRAVNEAIAAQAPKNLDDADKFGESGKADAVKGQVQGQVTDGRKKSANAIETSTKAAPDTSAAKEKQVTPLEQDKPPATPGTPDAAKAVPDKVPAAAVDFSAGPKQVDQQMADAQVTEEQLAKSNEPEFTGALKEKKAGEEHAATAPGQVRASESRVLNAAKAQAGQQGAAAMTAMAGDRKQAGQAVGSGKEEARSADEQKRAQVTATLQKVFDATKKDVEDILSGLDKKVDEKFGAGEKAARDAFTAEHKRRMDDYKDKRYSGLLGKGRWLKDKFAGLPEEASQIFATARKGYVDRMQQVISGVADLIGGELSRAKQRIATGRQQLQAEVAKLPRDLRAVGKKAAGEFAGRFDELTESVDAKGKQLVDTLASKYNDALEEVDAEIEAEKEKNKGLIAKAVDAVGGVIKTILQLKDLLLGVLAKAAQAVMAILKDPIGFLGHLVSAVGAGLQAFLTNIGAHLKKGLIGWLLGAMSGAGLQLPARFDLRGILGMIASLLGLTWSAIRGRIIAKGIPAQAMGAVEAGVPLAAKLQNEGVAGVTEEIKEQVGDLKENLFGKISQYLIPTVLIAGITWIVSLLNPASAFIKACKMIIDIVTFIVERGAQIAEFVNAVLDAVIAIAGGGAGGVPKLIESALAKSIPVLIGALAAILGIGGIANKVKSFFQALSKPVKKAVDWVVGKVVAFGRKIWAKLKSKAKPKGGKVDPRDLSTADKTKIAKAASQAAHQRLTSGSVPPQRAHAVLGEVLGQWRDKGVTSLRLVPAGPHAFSVEAKINPTESTGPVAVIVDQQTMLTFNQAMSVPAEGQDPRDVPTWSRGLFTYDAQATEYRDARSQELRGPQKEIGVAEGAHAEEMVIAKFFTVFDGLPKDVKYNCRLELDVSASSCLNCAEYVAKFVRHLRAAGCRVTATAHFGRAYQGGQKEKPTVVPDAATQQQAYDNLKQNGMLSASPAQARMWGREADRPATPSTGSQQVDRGKEQAKAALAVLRNAQVGVEVLTLARMDPATTGNLSAEQKRMMERRAAQLEKWLAEAEKELVGP</sequence>
<keyword evidence="3" id="KW-0472">Membrane</keyword>
<feature type="region of interest" description="Disordered" evidence="2">
    <location>
        <begin position="23"/>
        <end position="167"/>
    </location>
</feature>
<dbReference type="EMBL" id="QLTT01000004">
    <property type="protein sequence ID" value="RAS65839.1"/>
    <property type="molecule type" value="Genomic_DNA"/>
</dbReference>
<evidence type="ECO:0008006" key="6">
    <source>
        <dbReference type="Google" id="ProtNLM"/>
    </source>
</evidence>
<keyword evidence="1" id="KW-0175">Coiled coil</keyword>
<evidence type="ECO:0000256" key="2">
    <source>
        <dbReference type="SAM" id="MobiDB-lite"/>
    </source>
</evidence>
<evidence type="ECO:0000313" key="5">
    <source>
        <dbReference type="Proteomes" id="UP000248714"/>
    </source>
</evidence>
<dbReference type="RefSeq" id="WP_112227987.1">
    <property type="nucleotide sequence ID" value="NZ_QLTT01000004.1"/>
</dbReference>
<proteinExistence type="predicted"/>
<keyword evidence="3" id="KW-1133">Transmembrane helix</keyword>
<feature type="compositionally biased region" description="Basic and acidic residues" evidence="2">
    <location>
        <begin position="29"/>
        <end position="44"/>
    </location>
</feature>
<keyword evidence="5" id="KW-1185">Reference proteome</keyword>
<feature type="transmembrane region" description="Helical" evidence="3">
    <location>
        <begin position="576"/>
        <end position="600"/>
    </location>
</feature>
<reference evidence="4 5" key="1">
    <citation type="submission" date="2018-06" db="EMBL/GenBank/DDBJ databases">
        <title>Genomic Encyclopedia of Type Strains, Phase IV (KMG-IV): sequencing the most valuable type-strain genomes for metagenomic binning, comparative biology and taxonomic classification.</title>
        <authorList>
            <person name="Goeker M."/>
        </authorList>
    </citation>
    <scope>NUCLEOTIDE SEQUENCE [LARGE SCALE GENOMIC DNA]</scope>
    <source>
        <strain evidence="4 5">DSM 45479</strain>
    </source>
</reference>
<organism evidence="4 5">
    <name type="scientific">Lentzea atacamensis</name>
    <dbReference type="NCBI Taxonomy" id="531938"/>
    <lineage>
        <taxon>Bacteria</taxon>
        <taxon>Bacillati</taxon>
        <taxon>Actinomycetota</taxon>
        <taxon>Actinomycetes</taxon>
        <taxon>Pseudonocardiales</taxon>
        <taxon>Pseudonocardiaceae</taxon>
        <taxon>Lentzea</taxon>
    </lineage>
</organism>
<feature type="transmembrane region" description="Helical" evidence="3">
    <location>
        <begin position="503"/>
        <end position="519"/>
    </location>
</feature>
<name>A0ABX9E817_9PSEU</name>
<gene>
    <name evidence="4" type="ORF">C8D87_104390</name>
</gene>
<feature type="transmembrane region" description="Helical" evidence="3">
    <location>
        <begin position="620"/>
        <end position="642"/>
    </location>
</feature>
<keyword evidence="3" id="KW-0812">Transmembrane</keyword>
<feature type="transmembrane region" description="Helical" evidence="3">
    <location>
        <begin position="451"/>
        <end position="468"/>
    </location>
</feature>
<feature type="region of interest" description="Disordered" evidence="2">
    <location>
        <begin position="969"/>
        <end position="991"/>
    </location>
</feature>
<evidence type="ECO:0000256" key="3">
    <source>
        <dbReference type="SAM" id="Phobius"/>
    </source>
</evidence>
<accession>A0ABX9E817</accession>
<feature type="compositionally biased region" description="Basic and acidic residues" evidence="2">
    <location>
        <begin position="76"/>
        <end position="89"/>
    </location>
</feature>
<evidence type="ECO:0000313" key="4">
    <source>
        <dbReference type="EMBL" id="RAS65839.1"/>
    </source>
</evidence>
<feature type="transmembrane region" description="Helical" evidence="3">
    <location>
        <begin position="654"/>
        <end position="671"/>
    </location>
</feature>
<evidence type="ECO:0000256" key="1">
    <source>
        <dbReference type="SAM" id="Coils"/>
    </source>
</evidence>
<protein>
    <recommendedName>
        <fullName evidence="6">APOBEC-like N-terminal domain-containing protein</fullName>
    </recommendedName>
</protein>
<comment type="caution">
    <text evidence="4">The sequence shown here is derived from an EMBL/GenBank/DDBJ whole genome shotgun (WGS) entry which is preliminary data.</text>
</comment>
<dbReference type="Proteomes" id="UP000248714">
    <property type="component" value="Unassembled WGS sequence"/>
</dbReference>
<feature type="compositionally biased region" description="Low complexity" evidence="2">
    <location>
        <begin position="97"/>
        <end position="113"/>
    </location>
</feature>
<feature type="coiled-coil region" evidence="1">
    <location>
        <begin position="386"/>
        <end position="413"/>
    </location>
</feature>
<feature type="transmembrane region" description="Helical" evidence="3">
    <location>
        <begin position="480"/>
        <end position="497"/>
    </location>
</feature>